<dbReference type="HOGENOM" id="CLU_021152_4_1_5"/>
<dbReference type="FunFam" id="3.40.50.1100:FF:000005">
    <property type="entry name" value="Threonine dehydratase catabolic"/>
    <property type="match status" value="1"/>
</dbReference>
<dbReference type="KEGG" id="pzu:PHZ_c3345"/>
<dbReference type="SUPFAM" id="SSF53686">
    <property type="entry name" value="Tryptophan synthase beta subunit-like PLP-dependent enzymes"/>
    <property type="match status" value="1"/>
</dbReference>
<comment type="cofactor">
    <cofactor evidence="1">
        <name>pyridoxal 5'-phosphate</name>
        <dbReference type="ChEBI" id="CHEBI:597326"/>
    </cofactor>
</comment>
<dbReference type="AlphaFoldDB" id="B4RBA9"/>
<dbReference type="eggNOG" id="COG1171">
    <property type="taxonomic scope" value="Bacteria"/>
</dbReference>
<dbReference type="InterPro" id="IPR045865">
    <property type="entry name" value="ACT-like_dom_sf"/>
</dbReference>
<accession>B4RBA9</accession>
<dbReference type="NCBIfam" id="TIGR01127">
    <property type="entry name" value="ilvA_1Cterm"/>
    <property type="match status" value="1"/>
</dbReference>
<keyword evidence="8" id="KW-1185">Reference proteome</keyword>
<evidence type="ECO:0000256" key="1">
    <source>
        <dbReference type="ARBA" id="ARBA00001933"/>
    </source>
</evidence>
<evidence type="ECO:0000313" key="7">
    <source>
        <dbReference type="EMBL" id="ACG79754.1"/>
    </source>
</evidence>
<gene>
    <name evidence="7" type="ordered locus">PHZ_c3345</name>
</gene>
<dbReference type="CDD" id="cd01562">
    <property type="entry name" value="Thr-dehyd"/>
    <property type="match status" value="1"/>
</dbReference>
<dbReference type="SUPFAM" id="SSF55021">
    <property type="entry name" value="ACT-like"/>
    <property type="match status" value="1"/>
</dbReference>
<dbReference type="CDD" id="cd04886">
    <property type="entry name" value="ACT_ThrD-II-like"/>
    <property type="match status" value="1"/>
</dbReference>
<dbReference type="GO" id="GO:0003941">
    <property type="term" value="F:L-serine ammonia-lyase activity"/>
    <property type="evidence" value="ECO:0007669"/>
    <property type="project" value="UniProtKB-EC"/>
</dbReference>
<dbReference type="Gene3D" id="3.30.70.260">
    <property type="match status" value="1"/>
</dbReference>
<dbReference type="GO" id="GO:0006567">
    <property type="term" value="P:L-threonine catabolic process"/>
    <property type="evidence" value="ECO:0007669"/>
    <property type="project" value="InterPro"/>
</dbReference>
<comment type="catalytic activity">
    <reaction evidence="5">
        <text>L-serine = pyruvate + NH4(+)</text>
        <dbReference type="Rhea" id="RHEA:19169"/>
        <dbReference type="ChEBI" id="CHEBI:15361"/>
        <dbReference type="ChEBI" id="CHEBI:28938"/>
        <dbReference type="ChEBI" id="CHEBI:33384"/>
        <dbReference type="EC" id="4.3.1.17"/>
    </reaction>
</comment>
<dbReference type="PANTHER" id="PTHR48078:SF6">
    <property type="entry name" value="L-THREONINE DEHYDRATASE CATABOLIC TDCB"/>
    <property type="match status" value="1"/>
</dbReference>
<dbReference type="PROSITE" id="PS51671">
    <property type="entry name" value="ACT"/>
    <property type="match status" value="1"/>
</dbReference>
<evidence type="ECO:0000256" key="3">
    <source>
        <dbReference type="ARBA" id="ARBA00022898"/>
    </source>
</evidence>
<dbReference type="Pfam" id="PF00291">
    <property type="entry name" value="PALP"/>
    <property type="match status" value="1"/>
</dbReference>
<name>B4RBA9_PHEZH</name>
<dbReference type="InterPro" id="IPR005789">
    <property type="entry name" value="Thr_deHydtase_catblc"/>
</dbReference>
<dbReference type="PANTHER" id="PTHR48078">
    <property type="entry name" value="THREONINE DEHYDRATASE, MITOCHONDRIAL-RELATED"/>
    <property type="match status" value="1"/>
</dbReference>
<dbReference type="Pfam" id="PF13291">
    <property type="entry name" value="ACT_4"/>
    <property type="match status" value="1"/>
</dbReference>
<dbReference type="Gene3D" id="3.40.50.1100">
    <property type="match status" value="2"/>
</dbReference>
<dbReference type="InterPro" id="IPR050147">
    <property type="entry name" value="Ser/Thr_Dehydratase"/>
</dbReference>
<dbReference type="STRING" id="450851.PHZ_c3345"/>
<dbReference type="GO" id="GO:0006565">
    <property type="term" value="P:L-serine catabolic process"/>
    <property type="evidence" value="ECO:0007669"/>
    <property type="project" value="TreeGrafter"/>
</dbReference>
<dbReference type="InterPro" id="IPR001926">
    <property type="entry name" value="TrpB-like_PALP"/>
</dbReference>
<evidence type="ECO:0000256" key="5">
    <source>
        <dbReference type="ARBA" id="ARBA00049406"/>
    </source>
</evidence>
<comment type="similarity">
    <text evidence="2">Belongs to the serine/threonine dehydratase family.</text>
</comment>
<dbReference type="InterPro" id="IPR036052">
    <property type="entry name" value="TrpB-like_PALP_sf"/>
</dbReference>
<keyword evidence="4" id="KW-0456">Lyase</keyword>
<dbReference type="GO" id="GO:0004794">
    <property type="term" value="F:threonine deaminase activity"/>
    <property type="evidence" value="ECO:0007669"/>
    <property type="project" value="InterPro"/>
</dbReference>
<keyword evidence="3" id="KW-0663">Pyridoxal phosphate</keyword>
<dbReference type="Proteomes" id="UP000001868">
    <property type="component" value="Chromosome"/>
</dbReference>
<proteinExistence type="inferred from homology"/>
<protein>
    <submittedName>
        <fullName evidence="7">Threonine dehydratase</fullName>
    </submittedName>
</protein>
<sequence length="413" mass="44409">MRDLPGTPAASMSLTFDDIMAAKERLQGHIERTPCRYSRTLSEITGAEVWVKFENLQFTAAYKERGALNKLLQLGENVKKRGVIAASAGNHSQGLAYHAARLGIPVTIVMPKGTPFVKVQQTRAHGAEVVIDGDGYDEASAFARKLCEERELTFVHPFDDLDVMAGQGTVALEMLEDAPDLEILPIPIGGGGLIAGMATAAKHLKKDIRVVGLEPAMFPSFTAKMRGVRTAANAGASTIAEGIAVREVGESSYAIARPLIDEVLLVEEPFFERGIALYCNVEKTVAEGAGAASLAGLLAYPERFRGKKCGLVITGGNIDTRLLASVLTRELVRESRIVSLRIIGDDRPGLLANVSAIIGTMGANIIEVAHNRLALDVPAKGAEFDVMIETRDAQHTQEVMDALRDRGYPPRVV</sequence>
<organism evidence="7 8">
    <name type="scientific">Phenylobacterium zucineum (strain HLK1)</name>
    <dbReference type="NCBI Taxonomy" id="450851"/>
    <lineage>
        <taxon>Bacteria</taxon>
        <taxon>Pseudomonadati</taxon>
        <taxon>Pseudomonadota</taxon>
        <taxon>Alphaproteobacteria</taxon>
        <taxon>Caulobacterales</taxon>
        <taxon>Caulobacteraceae</taxon>
        <taxon>Phenylobacterium</taxon>
    </lineage>
</organism>
<reference evidence="7 8" key="1">
    <citation type="journal article" date="2008" name="BMC Genomics">
        <title>Complete genome of Phenylobacterium zucineum - a novel facultative intracellular bacterium isolated from human erythroleukemia cell line K562.</title>
        <authorList>
            <person name="Luo Y."/>
            <person name="Xu X."/>
            <person name="Ding Z."/>
            <person name="Liu Z."/>
            <person name="Zhang B."/>
            <person name="Yan Z."/>
            <person name="Sun J."/>
            <person name="Hu S."/>
            <person name="Hu X."/>
        </authorList>
    </citation>
    <scope>NUCLEOTIDE SEQUENCE [LARGE SCALE GENOMIC DNA]</scope>
    <source>
        <strain evidence="7 8">HLK1</strain>
    </source>
</reference>
<dbReference type="NCBIfam" id="NF005600">
    <property type="entry name" value="PRK07334.1"/>
    <property type="match status" value="1"/>
</dbReference>
<dbReference type="GO" id="GO:0009097">
    <property type="term" value="P:isoleucine biosynthetic process"/>
    <property type="evidence" value="ECO:0007669"/>
    <property type="project" value="TreeGrafter"/>
</dbReference>
<evidence type="ECO:0000259" key="6">
    <source>
        <dbReference type="PROSITE" id="PS51671"/>
    </source>
</evidence>
<dbReference type="InterPro" id="IPR044561">
    <property type="entry name" value="ACT_ThrD-II-like"/>
</dbReference>
<feature type="domain" description="ACT" evidence="6">
    <location>
        <begin position="339"/>
        <end position="413"/>
    </location>
</feature>
<dbReference type="InterPro" id="IPR002912">
    <property type="entry name" value="ACT_dom"/>
</dbReference>
<dbReference type="EMBL" id="CP000747">
    <property type="protein sequence ID" value="ACG79754.1"/>
    <property type="molecule type" value="Genomic_DNA"/>
</dbReference>
<evidence type="ECO:0000313" key="8">
    <source>
        <dbReference type="Proteomes" id="UP000001868"/>
    </source>
</evidence>
<evidence type="ECO:0000256" key="2">
    <source>
        <dbReference type="ARBA" id="ARBA00010869"/>
    </source>
</evidence>
<dbReference type="eggNOG" id="COG0317">
    <property type="taxonomic scope" value="Bacteria"/>
</dbReference>
<evidence type="ECO:0000256" key="4">
    <source>
        <dbReference type="ARBA" id="ARBA00023239"/>
    </source>
</evidence>